<dbReference type="Proteomes" id="UP001057336">
    <property type="component" value="Chromosome"/>
</dbReference>
<evidence type="ECO:0000313" key="2">
    <source>
        <dbReference type="EMBL" id="UTG75220.1"/>
    </source>
</evidence>
<dbReference type="RefSeq" id="WP_003679564.1">
    <property type="nucleotide sequence ID" value="NZ_CAJPLX010000045.1"/>
</dbReference>
<accession>A0A4D7WZT3</accession>
<gene>
    <name evidence="2" type="ORF">KCG53_08160</name>
    <name evidence="1" type="ORF">QP451_10945</name>
</gene>
<reference evidence="1" key="2">
    <citation type="submission" date="2023-05" db="EMBL/GenBank/DDBJ databases">
        <title>Cataloging the Phylogenetic Diversity of Human Bladder Bacteria.</title>
        <authorList>
            <person name="Du J."/>
        </authorList>
    </citation>
    <scope>NUCLEOTIDE SEQUENCE</scope>
    <source>
        <strain evidence="1">UMB1050</strain>
    </source>
</reference>
<name>A0A4D7WZT3_NEISU</name>
<proteinExistence type="predicted"/>
<reference evidence="2" key="1">
    <citation type="submission" date="2021-04" db="EMBL/GenBank/DDBJ databases">
        <title>Characterizing Neisseria spp. as novel respiratory pathobionts in bronchiectasis.</title>
        <authorList>
            <person name="Li L."/>
            <person name="Mac Aogain M."/>
            <person name="Xu T."/>
            <person name="Jaggi T.K."/>
            <person name="Chan L.Y."/>
            <person name="Keir H.R."/>
            <person name="Dicker A.J."/>
            <person name="Qu J."/>
            <person name="Liu Y."/>
            <person name="Chen H.S."/>
            <person name="Koh M.S."/>
            <person name="Ong T.H."/>
            <person name="Lim A.Y.H."/>
            <person name="Abisheganaden J."/>
            <person name="Low T.B."/>
            <person name="Oliver B.G."/>
            <person name="Tan N.S."/>
            <person name="Fang M."/>
            <person name="Chalmers J.D."/>
            <person name="Chotirmall S.H."/>
        </authorList>
    </citation>
    <scope>NUCLEOTIDE SEQUENCE</scope>
    <source>
        <strain evidence="2">CG0073</strain>
    </source>
</reference>
<dbReference type="AlphaFoldDB" id="A0A4D7WZT3"/>
<dbReference type="EMBL" id="CP073118">
    <property type="protein sequence ID" value="UTG75220.1"/>
    <property type="molecule type" value="Genomic_DNA"/>
</dbReference>
<dbReference type="EMBL" id="JASOPA010000018">
    <property type="protein sequence ID" value="MDK7243526.1"/>
    <property type="molecule type" value="Genomic_DNA"/>
</dbReference>
<protein>
    <submittedName>
        <fullName evidence="2">Branched-chain amino acid ABC transporter</fullName>
    </submittedName>
</protein>
<dbReference type="GeneID" id="49949243"/>
<sequence length="71" mass="8358">MNQNSSYQNALNQLDELIRHFRSEGEVSCAVAEREDQILIRLADLKLDLRPEDEKAIADIDRFYRRHVLSE</sequence>
<evidence type="ECO:0000313" key="1">
    <source>
        <dbReference type="EMBL" id="MDK7243526.1"/>
    </source>
</evidence>
<evidence type="ECO:0000313" key="3">
    <source>
        <dbReference type="Proteomes" id="UP001057336"/>
    </source>
</evidence>
<dbReference type="Proteomes" id="UP001236303">
    <property type="component" value="Unassembled WGS sequence"/>
</dbReference>
<organism evidence="2 3">
    <name type="scientific">Neisseria subflava</name>
    <dbReference type="NCBI Taxonomy" id="28449"/>
    <lineage>
        <taxon>Bacteria</taxon>
        <taxon>Pseudomonadati</taxon>
        <taxon>Pseudomonadota</taxon>
        <taxon>Betaproteobacteria</taxon>
        <taxon>Neisseriales</taxon>
        <taxon>Neisseriaceae</taxon>
        <taxon>Neisseria</taxon>
    </lineage>
</organism>